<name>A0ABY8JWP8_9ACTN</name>
<feature type="region of interest" description="Disordered" evidence="1">
    <location>
        <begin position="1"/>
        <end position="52"/>
    </location>
</feature>
<accession>A0ABY8JWP8</accession>
<sequence length="161" mass="17559">MAGGVQPREGRHGDRHRLRLPVDHPATFTEERRQRQGRQGDKDRPVPHAPPGYRLLFANKPFAFTPPPSDGQANHLERAALPGPAELVYNSDGRLGSILVVVGERETVCTEEQQTAVLSHPLPAAGLSPPRLAVPTRVRTVVTPWGAVTAGIRPRRRCTGP</sequence>
<keyword evidence="3" id="KW-1185">Reference proteome</keyword>
<gene>
    <name evidence="2" type="ORF">PYS65_09125</name>
</gene>
<evidence type="ECO:0000256" key="1">
    <source>
        <dbReference type="SAM" id="MobiDB-lite"/>
    </source>
</evidence>
<protein>
    <submittedName>
        <fullName evidence="2">Uncharacterized protein</fullName>
    </submittedName>
</protein>
<evidence type="ECO:0000313" key="2">
    <source>
        <dbReference type="EMBL" id="WGD40280.1"/>
    </source>
</evidence>
<evidence type="ECO:0000313" key="3">
    <source>
        <dbReference type="Proteomes" id="UP001216440"/>
    </source>
</evidence>
<feature type="compositionally biased region" description="Basic and acidic residues" evidence="1">
    <location>
        <begin position="29"/>
        <end position="46"/>
    </location>
</feature>
<dbReference type="RefSeq" id="WP_279333346.1">
    <property type="nucleotide sequence ID" value="NZ_CP121682.1"/>
</dbReference>
<organism evidence="2 3">
    <name type="scientific">Streptomyces cathayae</name>
    <dbReference type="NCBI Taxonomy" id="3031124"/>
    <lineage>
        <taxon>Bacteria</taxon>
        <taxon>Bacillati</taxon>
        <taxon>Actinomycetota</taxon>
        <taxon>Actinomycetes</taxon>
        <taxon>Kitasatosporales</taxon>
        <taxon>Streptomycetaceae</taxon>
        <taxon>Streptomyces</taxon>
    </lineage>
</organism>
<reference evidence="2 3" key="1">
    <citation type="submission" date="2023-03" db="EMBL/GenBank/DDBJ databases">
        <authorList>
            <person name="Mo P."/>
        </authorList>
    </citation>
    <scope>NUCLEOTIDE SEQUENCE [LARGE SCALE GENOMIC DNA]</scope>
    <source>
        <strain evidence="2 3">HUAS 5</strain>
    </source>
</reference>
<dbReference type="EMBL" id="CP121682">
    <property type="protein sequence ID" value="WGD40280.1"/>
    <property type="molecule type" value="Genomic_DNA"/>
</dbReference>
<dbReference type="Proteomes" id="UP001216440">
    <property type="component" value="Chromosome"/>
</dbReference>
<proteinExistence type="predicted"/>